<dbReference type="InterPro" id="IPR046847">
    <property type="entry name" value="Xre-like_HTH"/>
</dbReference>
<dbReference type="AlphaFoldDB" id="A0A844SGZ6"/>
<keyword evidence="4" id="KW-1185">Reference proteome</keyword>
<dbReference type="InterPro" id="IPR011979">
    <property type="entry name" value="Antitox_Xre"/>
</dbReference>
<dbReference type="RefSeq" id="WP_157342048.1">
    <property type="nucleotide sequence ID" value="NZ_WQNF01000004.1"/>
</dbReference>
<name>A0A844SGZ6_9BRAD</name>
<dbReference type="Pfam" id="PF20432">
    <property type="entry name" value="Xre-like-HTH"/>
    <property type="match status" value="1"/>
</dbReference>
<evidence type="ECO:0000313" key="3">
    <source>
        <dbReference type="EMBL" id="MVT64836.1"/>
    </source>
</evidence>
<evidence type="ECO:0000259" key="1">
    <source>
        <dbReference type="Pfam" id="PF09722"/>
    </source>
</evidence>
<feature type="domain" description="Antitoxin Xre/MbcA/ParS-like toxin-binding" evidence="1">
    <location>
        <begin position="112"/>
        <end position="157"/>
    </location>
</feature>
<dbReference type="NCBIfam" id="TIGR02293">
    <property type="entry name" value="TAS_TIGR02293"/>
    <property type="match status" value="1"/>
</dbReference>
<evidence type="ECO:0000259" key="2">
    <source>
        <dbReference type="Pfam" id="PF20432"/>
    </source>
</evidence>
<dbReference type="InterPro" id="IPR024467">
    <property type="entry name" value="Xre/MbcA/ParS-like_toxin-bd"/>
</dbReference>
<protein>
    <submittedName>
        <fullName evidence="3">DUF2384 domain-containing protein</fullName>
    </submittedName>
</protein>
<dbReference type="EMBL" id="WQNF01000004">
    <property type="protein sequence ID" value="MVT64836.1"/>
    <property type="molecule type" value="Genomic_DNA"/>
</dbReference>
<comment type="caution">
    <text evidence="3">The sequence shown here is derived from an EMBL/GenBank/DDBJ whole genome shotgun (WGS) entry which is preliminary data.</text>
</comment>
<evidence type="ECO:0000313" key="4">
    <source>
        <dbReference type="Proteomes" id="UP000436468"/>
    </source>
</evidence>
<reference evidence="3 4" key="1">
    <citation type="submission" date="2019-12" db="EMBL/GenBank/DDBJ databases">
        <title>Draft genome sequences Bradyrhizobium cajani AMBPC1010, Bradyrhizobium pachyrhizi AMBPC1040 and Bradyrhizobium yuanmingense ALSPC3051, three plant growth promoting strains isolated from nodules of Cajanus cajan L. in Dominican Republic.</title>
        <authorList>
            <person name="Flores-Felix J.D."/>
            <person name="Araujo J."/>
            <person name="Diaz-Alcantara C."/>
            <person name="Gonzalez-Andres F."/>
            <person name="Velazquez E."/>
        </authorList>
    </citation>
    <scope>NUCLEOTIDE SEQUENCE [LARGE SCALE GENOMIC DNA]</scope>
    <source>
        <strain evidence="3 4">1040</strain>
    </source>
</reference>
<accession>A0A844SGZ6</accession>
<proteinExistence type="predicted"/>
<dbReference type="GO" id="GO:0003677">
    <property type="term" value="F:DNA binding"/>
    <property type="evidence" value="ECO:0007669"/>
    <property type="project" value="InterPro"/>
</dbReference>
<organism evidence="3 4">
    <name type="scientific">Bradyrhizobium pachyrhizi</name>
    <dbReference type="NCBI Taxonomy" id="280333"/>
    <lineage>
        <taxon>Bacteria</taxon>
        <taxon>Pseudomonadati</taxon>
        <taxon>Pseudomonadota</taxon>
        <taxon>Alphaproteobacteria</taxon>
        <taxon>Hyphomicrobiales</taxon>
        <taxon>Nitrobacteraceae</taxon>
        <taxon>Bradyrhizobium</taxon>
    </lineage>
</organism>
<sequence length="160" mass="17668">MTVTAEKPAPGGPGNDLQKVVDLFGGPRILSRRITSTLDAHELLLNGLPGSALTHFVSHLLFIQTDSLEKALGMSFRTFRRHKDAPDKPLSQEQSGRAWKFAEILAKATSEFGTQEEAEQWLERPAIGLDQRRPIDLLGTPAGIELVEQYLTRLAYGVYA</sequence>
<gene>
    <name evidence="3" type="ORF">GPL21_06910</name>
</gene>
<dbReference type="Pfam" id="PF09722">
    <property type="entry name" value="Xre_MbcA_ParS_C"/>
    <property type="match status" value="1"/>
</dbReference>
<dbReference type="Proteomes" id="UP000436468">
    <property type="component" value="Unassembled WGS sequence"/>
</dbReference>
<feature type="domain" description="Antitoxin Xre-like helix-turn-helix" evidence="2">
    <location>
        <begin position="39"/>
        <end position="102"/>
    </location>
</feature>